<dbReference type="Proteomes" id="UP000230586">
    <property type="component" value="Unassembled WGS sequence"/>
</dbReference>
<organism evidence="1 2">
    <name type="scientific">Candidatus Kuenenbacteria bacterium CG08_land_8_20_14_0_20_37_23</name>
    <dbReference type="NCBI Taxonomy" id="1974617"/>
    <lineage>
        <taxon>Bacteria</taxon>
        <taxon>Candidatus Kueneniibacteriota</taxon>
    </lineage>
</organism>
<evidence type="ECO:0000313" key="1">
    <source>
        <dbReference type="EMBL" id="PIU10543.1"/>
    </source>
</evidence>
<sequence length="145" mass="17011">MEHVAIMRKSWELTQKILVGQKKIESRWYKIKYAPWDRIKSGEIVYFKDSRDPVTIKTEVEKVIQFSDLTPEKVKEILYKYGQADGLGIDKIPEFFEMFKNKKCCMLIFLKNPQKIKPFEIDKSGFGAMSAWISVDDVNRIKANP</sequence>
<dbReference type="SUPFAM" id="SSF88697">
    <property type="entry name" value="PUA domain-like"/>
    <property type="match status" value="1"/>
</dbReference>
<accession>A0A2M6XSC9</accession>
<name>A0A2M6XSC9_9BACT</name>
<dbReference type="AlphaFoldDB" id="A0A2M6XSC9"/>
<protein>
    <recommendedName>
        <fullName evidence="3">ASCH domain-containing protein</fullName>
    </recommendedName>
</protein>
<evidence type="ECO:0008006" key="3">
    <source>
        <dbReference type="Google" id="ProtNLM"/>
    </source>
</evidence>
<comment type="caution">
    <text evidence="1">The sequence shown here is derived from an EMBL/GenBank/DDBJ whole genome shotgun (WGS) entry which is preliminary data.</text>
</comment>
<gene>
    <name evidence="1" type="ORF">COT27_02565</name>
</gene>
<proteinExistence type="predicted"/>
<dbReference type="InterPro" id="IPR015947">
    <property type="entry name" value="PUA-like_sf"/>
</dbReference>
<reference evidence="2" key="1">
    <citation type="submission" date="2017-09" db="EMBL/GenBank/DDBJ databases">
        <title>Depth-based differentiation of microbial function through sediment-hosted aquifers and enrichment of novel symbionts in the deep terrestrial subsurface.</title>
        <authorList>
            <person name="Probst A.J."/>
            <person name="Ladd B."/>
            <person name="Jarett J.K."/>
            <person name="Geller-Mcgrath D.E."/>
            <person name="Sieber C.M.K."/>
            <person name="Emerson J.B."/>
            <person name="Anantharaman K."/>
            <person name="Thomas B.C."/>
            <person name="Malmstrom R."/>
            <person name="Stieglmeier M."/>
            <person name="Klingl A."/>
            <person name="Woyke T."/>
            <person name="Ryan C.M."/>
            <person name="Banfield J.F."/>
        </authorList>
    </citation>
    <scope>NUCLEOTIDE SEQUENCE [LARGE SCALE GENOMIC DNA]</scope>
</reference>
<dbReference type="Gene3D" id="2.30.130.30">
    <property type="entry name" value="Hypothetical protein"/>
    <property type="match status" value="1"/>
</dbReference>
<dbReference type="EMBL" id="PEXX01000044">
    <property type="protein sequence ID" value="PIU10543.1"/>
    <property type="molecule type" value="Genomic_DNA"/>
</dbReference>
<evidence type="ECO:0000313" key="2">
    <source>
        <dbReference type="Proteomes" id="UP000230586"/>
    </source>
</evidence>